<dbReference type="InterPro" id="IPR013785">
    <property type="entry name" value="Aldolase_TIM"/>
</dbReference>
<evidence type="ECO:0000313" key="3">
    <source>
        <dbReference type="EMBL" id="MFC6182075.1"/>
    </source>
</evidence>
<gene>
    <name evidence="3" type="ORF">ACFP5Y_12640</name>
</gene>
<dbReference type="PANTHER" id="PTHR11749">
    <property type="entry name" value="RIBULOSE-5-PHOSPHATE-3-EPIMERASE"/>
    <property type="match status" value="1"/>
</dbReference>
<evidence type="ECO:0000256" key="1">
    <source>
        <dbReference type="ARBA" id="ARBA00022723"/>
    </source>
</evidence>
<proteinExistence type="predicted"/>
<keyword evidence="2" id="KW-0413">Isomerase</keyword>
<name>A0ABW1S3X9_9LACO</name>
<dbReference type="PROSITE" id="PS01085">
    <property type="entry name" value="RIBUL_P_3_EPIMER_1"/>
    <property type="match status" value="1"/>
</dbReference>
<dbReference type="CDD" id="cd00429">
    <property type="entry name" value="RPE"/>
    <property type="match status" value="1"/>
</dbReference>
<dbReference type="RefSeq" id="WP_379832491.1">
    <property type="nucleotide sequence ID" value="NZ_JBHSSC010000043.1"/>
</dbReference>
<keyword evidence="4" id="KW-1185">Reference proteome</keyword>
<keyword evidence="1" id="KW-0479">Metal-binding</keyword>
<protein>
    <submittedName>
        <fullName evidence="3">Ribulose-phosphate 3-epimerase</fullName>
    </submittedName>
</protein>
<sequence length="216" mass="23524">MEKLICPSLMCTDLTNIGDEVRSLDAAGADIFHMDVMDGSFVANMALGVEDYKAVRSLTKTKMDVHLMVNNPKNMVPIFADLGADIIYIHPEADTMPTITLADIRRRGIQPGIAVNPGTSVATIKELLPLVDYVLVMTVNPGFAGQTYLDFVDPKIQELVALSKQYDYQVMVDGAISPAKIKSLSKVGVRGFIVGTSALFGKAESYQTLIPRLKED</sequence>
<dbReference type="InterPro" id="IPR011060">
    <property type="entry name" value="RibuloseP-bd_barrel"/>
</dbReference>
<comment type="caution">
    <text evidence="3">The sequence shown here is derived from an EMBL/GenBank/DDBJ whole genome shotgun (WGS) entry which is preliminary data.</text>
</comment>
<organism evidence="3 4">
    <name type="scientific">Lactiplantibacillus daowaiensis</name>
    <dbReference type="NCBI Taxonomy" id="2559918"/>
    <lineage>
        <taxon>Bacteria</taxon>
        <taxon>Bacillati</taxon>
        <taxon>Bacillota</taxon>
        <taxon>Bacilli</taxon>
        <taxon>Lactobacillales</taxon>
        <taxon>Lactobacillaceae</taxon>
        <taxon>Lactiplantibacillus</taxon>
    </lineage>
</organism>
<reference evidence="4" key="1">
    <citation type="journal article" date="2019" name="Int. J. Syst. Evol. Microbiol.">
        <title>The Global Catalogue of Microorganisms (GCM) 10K type strain sequencing project: providing services to taxonomists for standard genome sequencing and annotation.</title>
        <authorList>
            <consortium name="The Broad Institute Genomics Platform"/>
            <consortium name="The Broad Institute Genome Sequencing Center for Infectious Disease"/>
            <person name="Wu L."/>
            <person name="Ma J."/>
        </authorList>
    </citation>
    <scope>NUCLEOTIDE SEQUENCE [LARGE SCALE GENOMIC DNA]</scope>
    <source>
        <strain evidence="4">CCM 8933</strain>
    </source>
</reference>
<evidence type="ECO:0000256" key="2">
    <source>
        <dbReference type="ARBA" id="ARBA00023235"/>
    </source>
</evidence>
<dbReference type="Gene3D" id="3.20.20.70">
    <property type="entry name" value="Aldolase class I"/>
    <property type="match status" value="1"/>
</dbReference>
<evidence type="ECO:0000313" key="4">
    <source>
        <dbReference type="Proteomes" id="UP001596282"/>
    </source>
</evidence>
<dbReference type="InterPro" id="IPR000056">
    <property type="entry name" value="Ribul_P_3_epim-like"/>
</dbReference>
<accession>A0ABW1S3X9</accession>
<dbReference type="Proteomes" id="UP001596282">
    <property type="component" value="Unassembled WGS sequence"/>
</dbReference>
<dbReference type="EMBL" id="JBHSSC010000043">
    <property type="protein sequence ID" value="MFC6182075.1"/>
    <property type="molecule type" value="Genomic_DNA"/>
</dbReference>
<dbReference type="Pfam" id="PF00834">
    <property type="entry name" value="Ribul_P_3_epim"/>
    <property type="match status" value="1"/>
</dbReference>
<dbReference type="NCBIfam" id="NF004076">
    <property type="entry name" value="PRK05581.1-4"/>
    <property type="match status" value="1"/>
</dbReference>
<dbReference type="SUPFAM" id="SSF51366">
    <property type="entry name" value="Ribulose-phoshate binding barrel"/>
    <property type="match status" value="1"/>
</dbReference>